<sequence length="67" mass="7654">MSKSAASNNKDDANSKQIPRRFVVSLFIDRVARFNRDKFGSLRIDAKPATRRVSATRFIHSRDAETE</sequence>
<comment type="caution">
    <text evidence="1">The sequence shown here is derived from an EMBL/GenBank/DDBJ whole genome shotgun (WGS) entry which is preliminary data.</text>
</comment>
<proteinExistence type="predicted"/>
<evidence type="ECO:0000313" key="1">
    <source>
        <dbReference type="EMBL" id="EMI56423.1"/>
    </source>
</evidence>
<name>M5UK75_9BACT</name>
<keyword evidence="2" id="KW-1185">Reference proteome</keyword>
<dbReference type="PATRIC" id="fig|1263870.3.peg.2260"/>
<protein>
    <submittedName>
        <fullName evidence="1">Uncharacterized protein</fullName>
    </submittedName>
</protein>
<accession>M5UK75</accession>
<dbReference type="Proteomes" id="UP000011885">
    <property type="component" value="Unassembled WGS sequence"/>
</dbReference>
<organism evidence="1 2">
    <name type="scientific">Rhodopirellula sallentina SM41</name>
    <dbReference type="NCBI Taxonomy" id="1263870"/>
    <lineage>
        <taxon>Bacteria</taxon>
        <taxon>Pseudomonadati</taxon>
        <taxon>Planctomycetota</taxon>
        <taxon>Planctomycetia</taxon>
        <taxon>Pirellulales</taxon>
        <taxon>Pirellulaceae</taxon>
        <taxon>Rhodopirellula</taxon>
    </lineage>
</organism>
<dbReference type="EMBL" id="ANOH01000147">
    <property type="protein sequence ID" value="EMI56423.1"/>
    <property type="molecule type" value="Genomic_DNA"/>
</dbReference>
<evidence type="ECO:0000313" key="2">
    <source>
        <dbReference type="Proteomes" id="UP000011885"/>
    </source>
</evidence>
<gene>
    <name evidence="1" type="ORF">RSSM_02119</name>
</gene>
<dbReference type="AlphaFoldDB" id="M5UK75"/>
<reference evidence="1 2" key="1">
    <citation type="journal article" date="2013" name="Mar. Genomics">
        <title>Expression of sulfatases in Rhodopirellula baltica and the diversity of sulfatases in the genus Rhodopirellula.</title>
        <authorList>
            <person name="Wegner C.E."/>
            <person name="Richter-Heitmann T."/>
            <person name="Klindworth A."/>
            <person name="Klockow C."/>
            <person name="Richter M."/>
            <person name="Achstetter T."/>
            <person name="Glockner F.O."/>
            <person name="Harder J."/>
        </authorList>
    </citation>
    <scope>NUCLEOTIDE SEQUENCE [LARGE SCALE GENOMIC DNA]</scope>
    <source>
        <strain evidence="1 2">SM41</strain>
    </source>
</reference>